<organism evidence="1 2">
    <name type="scientific">Hibiscus syriacus</name>
    <name type="common">Rose of Sharon</name>
    <dbReference type="NCBI Taxonomy" id="106335"/>
    <lineage>
        <taxon>Eukaryota</taxon>
        <taxon>Viridiplantae</taxon>
        <taxon>Streptophyta</taxon>
        <taxon>Embryophyta</taxon>
        <taxon>Tracheophyta</taxon>
        <taxon>Spermatophyta</taxon>
        <taxon>Magnoliopsida</taxon>
        <taxon>eudicotyledons</taxon>
        <taxon>Gunneridae</taxon>
        <taxon>Pentapetalae</taxon>
        <taxon>rosids</taxon>
        <taxon>malvids</taxon>
        <taxon>Malvales</taxon>
        <taxon>Malvaceae</taxon>
        <taxon>Malvoideae</taxon>
        <taxon>Hibiscus</taxon>
    </lineage>
</organism>
<reference evidence="1" key="1">
    <citation type="submission" date="2019-09" db="EMBL/GenBank/DDBJ databases">
        <title>Draft genome information of white flower Hibiscus syriacus.</title>
        <authorList>
            <person name="Kim Y.-M."/>
        </authorList>
    </citation>
    <scope>NUCLEOTIDE SEQUENCE [LARGE SCALE GENOMIC DNA]</scope>
    <source>
        <strain evidence="1">YM2019G1</strain>
    </source>
</reference>
<sequence length="110" mass="11853">MAENLASENSDLLEIRNVQPWGVEGENGARVSGNPSLLVTCLGLLRRWVPTAIRISGDKSVIRNKVRVRNLIEHLVGNRREGFLGVCCDDGVEREGVGVLGMVKSVVGSG</sequence>
<evidence type="ECO:0000313" key="2">
    <source>
        <dbReference type="Proteomes" id="UP000436088"/>
    </source>
</evidence>
<protein>
    <submittedName>
        <fullName evidence="1">Uncharacterized protein</fullName>
    </submittedName>
</protein>
<dbReference type="EMBL" id="VEPZ02001024">
    <property type="protein sequence ID" value="KAE8701160.1"/>
    <property type="molecule type" value="Genomic_DNA"/>
</dbReference>
<evidence type="ECO:0000313" key="1">
    <source>
        <dbReference type="EMBL" id="KAE8701160.1"/>
    </source>
</evidence>
<dbReference type="Proteomes" id="UP000436088">
    <property type="component" value="Unassembled WGS sequence"/>
</dbReference>
<gene>
    <name evidence="1" type="ORF">F3Y22_tig00110548pilonHSYRG00402</name>
</gene>
<keyword evidence="2" id="KW-1185">Reference proteome</keyword>
<dbReference type="AlphaFoldDB" id="A0A6A3A9P7"/>
<proteinExistence type="predicted"/>
<accession>A0A6A3A9P7</accession>
<name>A0A6A3A9P7_HIBSY</name>
<comment type="caution">
    <text evidence="1">The sequence shown here is derived from an EMBL/GenBank/DDBJ whole genome shotgun (WGS) entry which is preliminary data.</text>
</comment>